<sequence length="51" mass="6082">MEMKKMDVIQWQVRPKRMTRNKLVCSEVSKRQSEPGRKRLHISTVDTDIPN</sequence>
<proteinExistence type="predicted"/>
<feature type="compositionally biased region" description="Basic and acidic residues" evidence="1">
    <location>
        <begin position="28"/>
        <end position="37"/>
    </location>
</feature>
<evidence type="ECO:0000313" key="3">
    <source>
        <dbReference type="Proteomes" id="UP001152795"/>
    </source>
</evidence>
<evidence type="ECO:0000256" key="1">
    <source>
        <dbReference type="SAM" id="MobiDB-lite"/>
    </source>
</evidence>
<comment type="caution">
    <text evidence="2">The sequence shown here is derived from an EMBL/GenBank/DDBJ whole genome shotgun (WGS) entry which is preliminary data.</text>
</comment>
<organism evidence="2 3">
    <name type="scientific">Paramuricea clavata</name>
    <name type="common">Red gorgonian</name>
    <name type="synonym">Violescent sea-whip</name>
    <dbReference type="NCBI Taxonomy" id="317549"/>
    <lineage>
        <taxon>Eukaryota</taxon>
        <taxon>Metazoa</taxon>
        <taxon>Cnidaria</taxon>
        <taxon>Anthozoa</taxon>
        <taxon>Octocorallia</taxon>
        <taxon>Malacalcyonacea</taxon>
        <taxon>Plexauridae</taxon>
        <taxon>Paramuricea</taxon>
    </lineage>
</organism>
<dbReference type="AlphaFoldDB" id="A0A6S7FFI7"/>
<keyword evidence="3" id="KW-1185">Reference proteome</keyword>
<reference evidence="2" key="1">
    <citation type="submission" date="2020-04" db="EMBL/GenBank/DDBJ databases">
        <authorList>
            <person name="Alioto T."/>
            <person name="Alioto T."/>
            <person name="Gomez Garrido J."/>
        </authorList>
    </citation>
    <scope>NUCLEOTIDE SEQUENCE</scope>
    <source>
        <strain evidence="2">A484AB</strain>
    </source>
</reference>
<gene>
    <name evidence="2" type="ORF">PACLA_8A065191</name>
</gene>
<protein>
    <submittedName>
        <fullName evidence="2">Uncharacterized protein</fullName>
    </submittedName>
</protein>
<name>A0A6S7FFI7_PARCT</name>
<evidence type="ECO:0000313" key="2">
    <source>
        <dbReference type="EMBL" id="CAB3978185.1"/>
    </source>
</evidence>
<dbReference type="Proteomes" id="UP001152795">
    <property type="component" value="Unassembled WGS sequence"/>
</dbReference>
<dbReference type="EMBL" id="CACRXK020000095">
    <property type="protein sequence ID" value="CAB3978185.1"/>
    <property type="molecule type" value="Genomic_DNA"/>
</dbReference>
<accession>A0A6S7FFI7</accession>
<feature type="region of interest" description="Disordered" evidence="1">
    <location>
        <begin position="27"/>
        <end position="51"/>
    </location>
</feature>